<dbReference type="RefSeq" id="WP_062750876.1">
    <property type="nucleotide sequence ID" value="NZ_NPCC01000031.1"/>
</dbReference>
<dbReference type="Proteomes" id="UP000216207">
    <property type="component" value="Unassembled WGS sequence"/>
</dbReference>
<evidence type="ECO:0000313" key="2">
    <source>
        <dbReference type="Proteomes" id="UP000216207"/>
    </source>
</evidence>
<protein>
    <submittedName>
        <fullName evidence="1">Uncharacterized protein</fullName>
    </submittedName>
</protein>
<dbReference type="AlphaFoldDB" id="A0A268NXF1"/>
<name>A0A268NXF1_SHOCL</name>
<sequence>MGYNVSLHKVPSELKGQHIDEDVLFDIAYEEDEGNLLHYTNFSIGNPNAADFASVFDLFLTNNGFYKIVKVDDYNQAISRLQTTSLNDSLLERVSKFLDTIDHELQKGETIFFWCD</sequence>
<comment type="caution">
    <text evidence="1">The sequence shown here is derived from an EMBL/GenBank/DDBJ whole genome shotgun (WGS) entry which is preliminary data.</text>
</comment>
<proteinExistence type="predicted"/>
<dbReference type="EMBL" id="NPCC01000031">
    <property type="protein sequence ID" value="PAE87695.1"/>
    <property type="molecule type" value="Genomic_DNA"/>
</dbReference>
<evidence type="ECO:0000313" key="1">
    <source>
        <dbReference type="EMBL" id="PAE87695.1"/>
    </source>
</evidence>
<organism evidence="1 2">
    <name type="scientific">Shouchella clausii</name>
    <name type="common">Alkalihalobacillus clausii</name>
    <dbReference type="NCBI Taxonomy" id="79880"/>
    <lineage>
        <taxon>Bacteria</taxon>
        <taxon>Bacillati</taxon>
        <taxon>Bacillota</taxon>
        <taxon>Bacilli</taxon>
        <taxon>Bacillales</taxon>
        <taxon>Bacillaceae</taxon>
        <taxon>Shouchella</taxon>
    </lineage>
</organism>
<gene>
    <name evidence="1" type="ORF">CHH72_17160</name>
</gene>
<reference evidence="1 2" key="1">
    <citation type="submission" date="2017-07" db="EMBL/GenBank/DDBJ databases">
        <title>Isolation and whole genome analysis of endospore-forming bacteria from heroin.</title>
        <authorList>
            <person name="Kalinowski J."/>
            <person name="Ahrens B."/>
            <person name="Al-Dilaimi A."/>
            <person name="Winkler A."/>
            <person name="Wibberg D."/>
            <person name="Schleenbecker U."/>
            <person name="Ruckert C."/>
            <person name="Wolfel R."/>
            <person name="Grass G."/>
        </authorList>
    </citation>
    <scope>NUCLEOTIDE SEQUENCE [LARGE SCALE GENOMIC DNA]</scope>
    <source>
        <strain evidence="1 2">7539</strain>
    </source>
</reference>
<accession>A0A268NXF1</accession>